<dbReference type="RefSeq" id="WP_020807561.1">
    <property type="nucleotide sequence ID" value="NZ_BEXI01000001.1"/>
</dbReference>
<protein>
    <submittedName>
        <fullName evidence="1">Uncharacterized protein</fullName>
    </submittedName>
</protein>
<accession>A0AAP6EUV1</accession>
<comment type="caution">
    <text evidence="1">The sequence shown here is derived from an EMBL/GenBank/DDBJ whole genome shotgun (WGS) entry which is preliminary data.</text>
</comment>
<proteinExistence type="predicted"/>
<dbReference type="EMBL" id="JASOLY010000002">
    <property type="protein sequence ID" value="MDK6867808.1"/>
    <property type="molecule type" value="Genomic_DNA"/>
</dbReference>
<dbReference type="AlphaFoldDB" id="A0AAP6EUV1"/>
<gene>
    <name evidence="1" type="ORF">QP354_01780</name>
</gene>
<evidence type="ECO:0000313" key="2">
    <source>
        <dbReference type="Proteomes" id="UP001232113"/>
    </source>
</evidence>
<evidence type="ECO:0000313" key="1">
    <source>
        <dbReference type="EMBL" id="MDK6867808.1"/>
    </source>
</evidence>
<organism evidence="1 2">
    <name type="scientific">Lactobacillus paragasseri</name>
    <dbReference type="NCBI Taxonomy" id="2107999"/>
    <lineage>
        <taxon>Bacteria</taxon>
        <taxon>Bacillati</taxon>
        <taxon>Bacillota</taxon>
        <taxon>Bacilli</taxon>
        <taxon>Lactobacillales</taxon>
        <taxon>Lactobacillaceae</taxon>
        <taxon>Lactobacillus</taxon>
    </lineage>
</organism>
<name>A0AAP6EUV1_9LACO</name>
<reference evidence="1" key="1">
    <citation type="submission" date="2023-05" db="EMBL/GenBank/DDBJ databases">
        <title>Cataloging the Phylogenetic Diversity of Human Bladder Bacteria.</title>
        <authorList>
            <person name="Du J."/>
        </authorList>
    </citation>
    <scope>NUCLEOTIDE SEQUENCE</scope>
    <source>
        <strain evidence="1">UMB6975B</strain>
    </source>
</reference>
<sequence>MGRYNFKNYEYSKKDNLNSNLDINKLSKELVNRPLNSSYRKNDSYKVGVVLYFMSGQTYKTPEFTVDDIYDALQRNKRWLDQENGGAINLGYVVRYSTYKFYERSEHGRA</sequence>
<dbReference type="Proteomes" id="UP001232113">
    <property type="component" value="Unassembled WGS sequence"/>
</dbReference>